<reference evidence="2 3" key="1">
    <citation type="journal article" date="2012" name="J. Bacteriol.">
        <title>Complete genome sequences of Methylophaga sp. strain JAM1 and Methylophaga sp. strain JAM7.</title>
        <authorList>
            <person name="Villeneuve C."/>
            <person name="Martineau C."/>
            <person name="Mauffrey F."/>
            <person name="Villemur R."/>
        </authorList>
    </citation>
    <scope>NUCLEOTIDE SEQUENCE [LARGE SCALE GENOMIC DNA]</scope>
    <source>
        <strain evidence="2 3">JAM7</strain>
    </source>
</reference>
<keyword evidence="3" id="KW-1185">Reference proteome</keyword>
<dbReference type="PATRIC" id="fig|754477.3.peg.966"/>
<evidence type="ECO:0000256" key="1">
    <source>
        <dbReference type="SAM" id="SignalP"/>
    </source>
</evidence>
<sequence length="146" mass="16602" precursor="true">MTVSKWILLVSILSLSLSAQADPSNDEVIGTWHATIHNNVTESTLWLLQLKADNTYVSLKMLCEIKKLIWVDEQTGTWELNGTSLVQMPKTYSDFNVYKESDSAKSITFSDVSVTEDELDFKDANQKDRVFKRHDGFFEMRCSGAL</sequence>
<evidence type="ECO:0000313" key="2">
    <source>
        <dbReference type="EMBL" id="AFJ02146.1"/>
    </source>
</evidence>
<dbReference type="AlphaFoldDB" id="I1YGV3"/>
<proteinExistence type="predicted"/>
<organism evidence="2 3">
    <name type="scientific">Methylophaga frappieri (strain ATCC BAA-2434 / DSM 25690 / JAM7)</name>
    <dbReference type="NCBI Taxonomy" id="754477"/>
    <lineage>
        <taxon>Bacteria</taxon>
        <taxon>Pseudomonadati</taxon>
        <taxon>Pseudomonadota</taxon>
        <taxon>Gammaproteobacteria</taxon>
        <taxon>Thiotrichales</taxon>
        <taxon>Piscirickettsiaceae</taxon>
        <taxon>Methylophaga</taxon>
    </lineage>
</organism>
<gene>
    <name evidence="2" type="ordered locus">Q7C_977</name>
</gene>
<evidence type="ECO:0000313" key="3">
    <source>
        <dbReference type="Proteomes" id="UP000009145"/>
    </source>
</evidence>
<dbReference type="Proteomes" id="UP000009145">
    <property type="component" value="Chromosome"/>
</dbReference>
<keyword evidence="1" id="KW-0732">Signal</keyword>
<name>I1YGV3_METFJ</name>
<dbReference type="HOGENOM" id="CLU_1738355_0_0_6"/>
<dbReference type="KEGG" id="mec:Q7C_977"/>
<dbReference type="RefSeq" id="WP_014703566.1">
    <property type="nucleotide sequence ID" value="NC_017856.1"/>
</dbReference>
<protein>
    <submittedName>
        <fullName evidence="2">Uncharacterized protein</fullName>
    </submittedName>
</protein>
<accession>I1YGV3</accession>
<dbReference type="EMBL" id="CP003380">
    <property type="protein sequence ID" value="AFJ02146.1"/>
    <property type="molecule type" value="Genomic_DNA"/>
</dbReference>
<feature type="signal peptide" evidence="1">
    <location>
        <begin position="1"/>
        <end position="21"/>
    </location>
</feature>
<feature type="chain" id="PRO_5003654437" evidence="1">
    <location>
        <begin position="22"/>
        <end position="146"/>
    </location>
</feature>